<dbReference type="Gene3D" id="1.10.1740.10">
    <property type="match status" value="1"/>
</dbReference>
<keyword evidence="2" id="KW-0805">Transcription regulation</keyword>
<dbReference type="Gene3D" id="1.10.10.10">
    <property type="entry name" value="Winged helix-like DNA-binding domain superfamily/Winged helix DNA-binding domain"/>
    <property type="match status" value="1"/>
</dbReference>
<accession>A0A2L1TUD4</accession>
<dbReference type="SUPFAM" id="SSF88659">
    <property type="entry name" value="Sigma3 and sigma4 domains of RNA polymerase sigma factors"/>
    <property type="match status" value="1"/>
</dbReference>
<evidence type="ECO:0000256" key="3">
    <source>
        <dbReference type="ARBA" id="ARBA00023082"/>
    </source>
</evidence>
<proteinExistence type="inferred from homology"/>
<organism evidence="7 8">
    <name type="scientific">Paenibacillus larvae subsp. larvae</name>
    <dbReference type="NCBI Taxonomy" id="147375"/>
    <lineage>
        <taxon>Bacteria</taxon>
        <taxon>Bacillati</taxon>
        <taxon>Bacillota</taxon>
        <taxon>Bacilli</taxon>
        <taxon>Bacillales</taxon>
        <taxon>Paenibacillaceae</taxon>
        <taxon>Paenibacillus</taxon>
    </lineage>
</organism>
<dbReference type="InterPro" id="IPR013249">
    <property type="entry name" value="RNA_pol_sigma70_r4_t2"/>
</dbReference>
<dbReference type="GeneID" id="64216910"/>
<dbReference type="InterPro" id="IPR014284">
    <property type="entry name" value="RNA_pol_sigma-70_dom"/>
</dbReference>
<keyword evidence="3" id="KW-0731">Sigma factor</keyword>
<dbReference type="RefSeq" id="WP_230460791.1">
    <property type="nucleotide sequence ID" value="NZ_CP019655.1"/>
</dbReference>
<dbReference type="GO" id="GO:0016987">
    <property type="term" value="F:sigma factor activity"/>
    <property type="evidence" value="ECO:0007669"/>
    <property type="project" value="UniProtKB-KW"/>
</dbReference>
<dbReference type="InterPro" id="IPR007627">
    <property type="entry name" value="RNA_pol_sigma70_r2"/>
</dbReference>
<feature type="domain" description="RNA polymerase sigma-70 region 2" evidence="5">
    <location>
        <begin position="17"/>
        <end position="79"/>
    </location>
</feature>
<dbReference type="NCBIfam" id="TIGR02937">
    <property type="entry name" value="sigma70-ECF"/>
    <property type="match status" value="1"/>
</dbReference>
<dbReference type="AlphaFoldDB" id="A0A2L1TUD4"/>
<dbReference type="STRING" id="147375.BXP28_16830"/>
<evidence type="ECO:0000313" key="7">
    <source>
        <dbReference type="EMBL" id="AVF24290.1"/>
    </source>
</evidence>
<keyword evidence="4" id="KW-0804">Transcription</keyword>
<reference evidence="8" key="1">
    <citation type="submission" date="2017-02" db="EMBL/GenBank/DDBJ databases">
        <title>Delineation of Paenibacillus larvae strains originating from foulbrood outbreaks.</title>
        <authorList>
            <person name="Beims H."/>
            <person name="Bunk B."/>
            <person name="Sproeer C."/>
            <person name="Mohr K.I."/>
            <person name="Pradella S."/>
            <person name="Guenther G."/>
            <person name="Rohde M."/>
            <person name="von der Ohe W."/>
            <person name="Steinert M."/>
        </authorList>
    </citation>
    <scope>NUCLEOTIDE SEQUENCE [LARGE SCALE GENOMIC DNA]</scope>
    <source>
        <strain evidence="8">Eric_III</strain>
    </source>
</reference>
<evidence type="ECO:0000313" key="8">
    <source>
        <dbReference type="Proteomes" id="UP000239833"/>
    </source>
</evidence>
<comment type="similarity">
    <text evidence="1">Belongs to the sigma-70 factor family. ECF subfamily.</text>
</comment>
<dbReference type="InterPro" id="IPR013324">
    <property type="entry name" value="RNA_pol_sigma_r3/r4-like"/>
</dbReference>
<evidence type="ECO:0000259" key="5">
    <source>
        <dbReference type="Pfam" id="PF04542"/>
    </source>
</evidence>
<dbReference type="Pfam" id="PF04542">
    <property type="entry name" value="Sigma70_r2"/>
    <property type="match status" value="1"/>
</dbReference>
<dbReference type="InterPro" id="IPR013325">
    <property type="entry name" value="RNA_pol_sigma_r2"/>
</dbReference>
<evidence type="ECO:0000256" key="2">
    <source>
        <dbReference type="ARBA" id="ARBA00023015"/>
    </source>
</evidence>
<dbReference type="GO" id="GO:0003677">
    <property type="term" value="F:DNA binding"/>
    <property type="evidence" value="ECO:0007669"/>
    <property type="project" value="InterPro"/>
</dbReference>
<sequence length="180" mass="21476">MKRILIGDEAAFRQLMSLYRTYIYQVIYSVLRHPKDAEDITQETFVTIYFSLPHYQGKGLKAWMTRIATNKAIDYKRRAFKKREESTDEIEAVASTFSVHVAASTDIEETLIRKERKELVVQMMTQLPPNYRKTVELYYFYDKTYQDIAQEEGISVKTVESRLYRAKQWVRANWKEEDFK</sequence>
<feature type="domain" description="RNA polymerase sigma factor 70 region 4 type 2" evidence="6">
    <location>
        <begin position="118"/>
        <end position="168"/>
    </location>
</feature>
<gene>
    <name evidence="7" type="primary">sigW1</name>
    <name evidence="7" type="ORF">ERICIII_00023</name>
</gene>
<dbReference type="Pfam" id="PF08281">
    <property type="entry name" value="Sigma70_r4_2"/>
    <property type="match status" value="1"/>
</dbReference>
<dbReference type="SUPFAM" id="SSF88946">
    <property type="entry name" value="Sigma2 domain of RNA polymerase sigma factors"/>
    <property type="match status" value="1"/>
</dbReference>
<evidence type="ECO:0000256" key="1">
    <source>
        <dbReference type="ARBA" id="ARBA00010641"/>
    </source>
</evidence>
<dbReference type="PANTHER" id="PTHR43133">
    <property type="entry name" value="RNA POLYMERASE ECF-TYPE SIGMA FACTO"/>
    <property type="match status" value="1"/>
</dbReference>
<dbReference type="GO" id="GO:0006352">
    <property type="term" value="P:DNA-templated transcription initiation"/>
    <property type="evidence" value="ECO:0007669"/>
    <property type="project" value="InterPro"/>
</dbReference>
<protein>
    <submittedName>
        <fullName evidence="7">RNA polymerase sigma factor SigW</fullName>
    </submittedName>
</protein>
<dbReference type="CDD" id="cd06171">
    <property type="entry name" value="Sigma70_r4"/>
    <property type="match status" value="1"/>
</dbReference>
<evidence type="ECO:0000256" key="4">
    <source>
        <dbReference type="ARBA" id="ARBA00023163"/>
    </source>
</evidence>
<dbReference type="EMBL" id="CP019655">
    <property type="protein sequence ID" value="AVF24290.1"/>
    <property type="molecule type" value="Genomic_DNA"/>
</dbReference>
<dbReference type="InterPro" id="IPR039425">
    <property type="entry name" value="RNA_pol_sigma-70-like"/>
</dbReference>
<name>A0A2L1TUD4_9BACL</name>
<dbReference type="Proteomes" id="UP000239833">
    <property type="component" value="Chromosome"/>
</dbReference>
<dbReference type="InterPro" id="IPR036388">
    <property type="entry name" value="WH-like_DNA-bd_sf"/>
</dbReference>
<dbReference type="PANTHER" id="PTHR43133:SF60">
    <property type="entry name" value="RNA POLYMERASE SIGMA FACTOR SIGV"/>
    <property type="match status" value="1"/>
</dbReference>
<evidence type="ECO:0000259" key="6">
    <source>
        <dbReference type="Pfam" id="PF08281"/>
    </source>
</evidence>